<comment type="caution">
    <text evidence="7">The sequence shown here is derived from an EMBL/GenBank/DDBJ whole genome shotgun (WGS) entry which is preliminary data.</text>
</comment>
<keyword evidence="4" id="KW-0539">Nucleus</keyword>
<feature type="compositionally biased region" description="Basic residues" evidence="5">
    <location>
        <begin position="535"/>
        <end position="560"/>
    </location>
</feature>
<evidence type="ECO:0000313" key="7">
    <source>
        <dbReference type="EMBL" id="KAF9468556.1"/>
    </source>
</evidence>
<dbReference type="PANTHER" id="PTHR13237:SF8">
    <property type="entry name" value="SOMETHING ABOUT SILENCING PROTEIN 10"/>
    <property type="match status" value="1"/>
</dbReference>
<comment type="subcellular location">
    <subcellularLocation>
        <location evidence="1">Nucleus</location>
    </subcellularLocation>
</comment>
<gene>
    <name evidence="7" type="ORF">BDZ94DRAFT_1245681</name>
</gene>
<name>A0A9P5YIP0_9AGAR</name>
<dbReference type="PANTHER" id="PTHR13237">
    <property type="entry name" value="SOMETHING ABOUT SILENCING PROTEIN 10-RELATED"/>
    <property type="match status" value="1"/>
</dbReference>
<comment type="similarity">
    <text evidence="2">Belongs to the SAS10 family.</text>
</comment>
<organism evidence="7 8">
    <name type="scientific">Collybia nuda</name>
    <dbReference type="NCBI Taxonomy" id="64659"/>
    <lineage>
        <taxon>Eukaryota</taxon>
        <taxon>Fungi</taxon>
        <taxon>Dikarya</taxon>
        <taxon>Basidiomycota</taxon>
        <taxon>Agaricomycotina</taxon>
        <taxon>Agaricomycetes</taxon>
        <taxon>Agaricomycetidae</taxon>
        <taxon>Agaricales</taxon>
        <taxon>Tricholomatineae</taxon>
        <taxon>Clitocybaceae</taxon>
        <taxon>Collybia</taxon>
    </lineage>
</organism>
<dbReference type="Pfam" id="PF04000">
    <property type="entry name" value="Sas10_Utp3"/>
    <property type="match status" value="1"/>
</dbReference>
<sequence>MHTVHISTDKILLDGTNFGSDDDSEDEEVFALTGLEEEELEEEDISANEGAEEEPLEETRPRKKATKKSKKIQESESASSSEEEETWGKTKSAYYSSNAAQLESDDDEGNELEEQEARRLQGKIREDMKEEDFGLGDIPNLEGQEEMDPLMEPASAAMTPFPQDPKLLVRHLEKTSPETLALARDWQDTVQDLEESALYIKAKESKDTDALTLGMLHLHYQTLLTYTTTLAFYLHLRASEKYAQQPELLRAHPVYERLLTLKQGLTTLEELDLTASDDEDDEDDSDDFGTGMLWDEIMDNDIRSLDEGLDEDELEDLLKDAFTKQSQAPHEPPKKKRKIVSRSEDPPVFDLIEPEFTFSKPLASHVQPSAGSDAYGETTALQHADAADKTARNKTLRFHTSRIESASARRQNARNQAVGGDDDLPYRERRREKEARLAKEAAARVRGQGEDLDDTEPEYRQQKRQRDGDGSSEQEETRSPDGYYELIKRKSKEKKEQKKADYKIMQVAARPDLNENNTNGPRSLTRAILANKGLTPHRPKSVRNPRVKKRQKFEKAKKKIASQKAVYKGGLAESGRYDGEKSGISKVIKSVRLG</sequence>
<evidence type="ECO:0000256" key="3">
    <source>
        <dbReference type="ARBA" id="ARBA00022553"/>
    </source>
</evidence>
<dbReference type="GO" id="GO:0000462">
    <property type="term" value="P:maturation of SSU-rRNA from tricistronic rRNA transcript (SSU-rRNA, 5.8S rRNA, LSU-rRNA)"/>
    <property type="evidence" value="ECO:0007669"/>
    <property type="project" value="TreeGrafter"/>
</dbReference>
<feature type="region of interest" description="Disordered" evidence="5">
    <location>
        <begin position="1"/>
        <end position="124"/>
    </location>
</feature>
<protein>
    <submittedName>
        <fullName evidence="7">Sas10 C-terminal domain-containing protein</fullName>
    </submittedName>
</protein>
<feature type="compositionally biased region" description="Acidic residues" evidence="5">
    <location>
        <begin position="103"/>
        <end position="114"/>
    </location>
</feature>
<dbReference type="Proteomes" id="UP000807353">
    <property type="component" value="Unassembled WGS sequence"/>
</dbReference>
<dbReference type="InterPro" id="IPR018972">
    <property type="entry name" value="Sas10_C_dom"/>
</dbReference>
<dbReference type="OrthoDB" id="1924577at2759"/>
<evidence type="ECO:0000256" key="1">
    <source>
        <dbReference type="ARBA" id="ARBA00004123"/>
    </source>
</evidence>
<proteinExistence type="inferred from homology"/>
<feature type="region of interest" description="Disordered" evidence="5">
    <location>
        <begin position="530"/>
        <end position="560"/>
    </location>
</feature>
<feature type="compositionally biased region" description="Basic and acidic residues" evidence="5">
    <location>
        <begin position="424"/>
        <end position="449"/>
    </location>
</feature>
<feature type="compositionally biased region" description="Low complexity" evidence="5">
    <location>
        <begin position="405"/>
        <end position="417"/>
    </location>
</feature>
<feature type="compositionally biased region" description="Basic and acidic residues" evidence="5">
    <location>
        <begin position="115"/>
        <end position="124"/>
    </location>
</feature>
<evidence type="ECO:0000259" key="6">
    <source>
        <dbReference type="Pfam" id="PF09368"/>
    </source>
</evidence>
<dbReference type="Pfam" id="PF09368">
    <property type="entry name" value="Sas10"/>
    <property type="match status" value="1"/>
</dbReference>
<feature type="compositionally biased region" description="Acidic residues" evidence="5">
    <location>
        <begin position="20"/>
        <end position="56"/>
    </location>
</feature>
<dbReference type="EMBL" id="MU150232">
    <property type="protein sequence ID" value="KAF9468556.1"/>
    <property type="molecule type" value="Genomic_DNA"/>
</dbReference>
<feature type="compositionally biased region" description="Acidic residues" evidence="5">
    <location>
        <begin position="272"/>
        <end position="287"/>
    </location>
</feature>
<dbReference type="InterPro" id="IPR007146">
    <property type="entry name" value="Sas10/Utp3/C1D"/>
</dbReference>
<feature type="compositionally biased region" description="Basic and acidic residues" evidence="5">
    <location>
        <begin position="493"/>
        <end position="502"/>
    </location>
</feature>
<reference evidence="7" key="1">
    <citation type="submission" date="2020-11" db="EMBL/GenBank/DDBJ databases">
        <authorList>
            <consortium name="DOE Joint Genome Institute"/>
            <person name="Ahrendt S."/>
            <person name="Riley R."/>
            <person name="Andreopoulos W."/>
            <person name="Labutti K."/>
            <person name="Pangilinan J."/>
            <person name="Ruiz-Duenas F.J."/>
            <person name="Barrasa J.M."/>
            <person name="Sanchez-Garcia M."/>
            <person name="Camarero S."/>
            <person name="Miyauchi S."/>
            <person name="Serrano A."/>
            <person name="Linde D."/>
            <person name="Babiker R."/>
            <person name="Drula E."/>
            <person name="Ayuso-Fernandez I."/>
            <person name="Pacheco R."/>
            <person name="Padilla G."/>
            <person name="Ferreira P."/>
            <person name="Barriuso J."/>
            <person name="Kellner H."/>
            <person name="Castanera R."/>
            <person name="Alfaro M."/>
            <person name="Ramirez L."/>
            <person name="Pisabarro A.G."/>
            <person name="Kuo A."/>
            <person name="Tritt A."/>
            <person name="Lipzen A."/>
            <person name="He G."/>
            <person name="Yan M."/>
            <person name="Ng V."/>
            <person name="Cullen D."/>
            <person name="Martin F."/>
            <person name="Rosso M.-N."/>
            <person name="Henrissat B."/>
            <person name="Hibbett D."/>
            <person name="Martinez A.T."/>
            <person name="Grigoriev I.V."/>
        </authorList>
    </citation>
    <scope>NUCLEOTIDE SEQUENCE</scope>
    <source>
        <strain evidence="7">CBS 247.69</strain>
    </source>
</reference>
<dbReference type="GO" id="GO:0032040">
    <property type="term" value="C:small-subunit processome"/>
    <property type="evidence" value="ECO:0007669"/>
    <property type="project" value="TreeGrafter"/>
</dbReference>
<evidence type="ECO:0000256" key="5">
    <source>
        <dbReference type="SAM" id="MobiDB-lite"/>
    </source>
</evidence>
<feature type="region of interest" description="Disordered" evidence="5">
    <location>
        <begin position="272"/>
        <end position="292"/>
    </location>
</feature>
<feature type="compositionally biased region" description="Basic residues" evidence="5">
    <location>
        <begin position="61"/>
        <end position="70"/>
    </location>
</feature>
<accession>A0A9P5YIP0</accession>
<feature type="compositionally biased region" description="Basic and acidic residues" evidence="5">
    <location>
        <begin position="457"/>
        <end position="479"/>
    </location>
</feature>
<keyword evidence="8" id="KW-1185">Reference proteome</keyword>
<evidence type="ECO:0000313" key="8">
    <source>
        <dbReference type="Proteomes" id="UP000807353"/>
    </source>
</evidence>
<dbReference type="AlphaFoldDB" id="A0A9P5YIP0"/>
<keyword evidence="3" id="KW-0597">Phosphoprotein</keyword>
<feature type="region of interest" description="Disordered" evidence="5">
    <location>
        <begin position="322"/>
        <end position="342"/>
    </location>
</feature>
<feature type="region of interest" description="Disordered" evidence="5">
    <location>
        <begin position="402"/>
        <end position="503"/>
    </location>
</feature>
<feature type="domain" description="Sas10 C-terminal" evidence="6">
    <location>
        <begin position="519"/>
        <end position="593"/>
    </location>
</feature>
<evidence type="ECO:0000256" key="4">
    <source>
        <dbReference type="ARBA" id="ARBA00023242"/>
    </source>
</evidence>
<evidence type="ECO:0000256" key="2">
    <source>
        <dbReference type="ARBA" id="ARBA00010979"/>
    </source>
</evidence>